<feature type="domain" description="Gfo/Idh/MocA-like oxidoreductase N-terminal" evidence="1">
    <location>
        <begin position="11"/>
        <end position="131"/>
    </location>
</feature>
<dbReference type="InterPro" id="IPR055170">
    <property type="entry name" value="GFO_IDH_MocA-like_dom"/>
</dbReference>
<dbReference type="InterPro" id="IPR036291">
    <property type="entry name" value="NAD(P)-bd_dom_sf"/>
</dbReference>
<dbReference type="Gene3D" id="3.40.50.720">
    <property type="entry name" value="NAD(P)-binding Rossmann-like Domain"/>
    <property type="match status" value="1"/>
</dbReference>
<dbReference type="InterPro" id="IPR000683">
    <property type="entry name" value="Gfo/Idh/MocA-like_OxRdtase_N"/>
</dbReference>
<gene>
    <name evidence="3" type="primary">rifL</name>
    <name evidence="3" type="ORF">SVIO_015360</name>
</gene>
<evidence type="ECO:0000259" key="1">
    <source>
        <dbReference type="Pfam" id="PF01408"/>
    </source>
</evidence>
<dbReference type="Pfam" id="PF01408">
    <property type="entry name" value="GFO_IDH_MocA"/>
    <property type="match status" value="1"/>
</dbReference>
<dbReference type="InterPro" id="IPR051317">
    <property type="entry name" value="Gfo/Idh/MocA_oxidoreduct"/>
</dbReference>
<dbReference type="AlphaFoldDB" id="A0A4D4KYS2"/>
<proteinExistence type="predicted"/>
<dbReference type="PANTHER" id="PTHR43708">
    <property type="entry name" value="CONSERVED EXPRESSED OXIDOREDUCTASE (EUROFUNG)"/>
    <property type="match status" value="1"/>
</dbReference>
<dbReference type="Pfam" id="PF22725">
    <property type="entry name" value="GFO_IDH_MocA_C3"/>
    <property type="match status" value="1"/>
</dbReference>
<dbReference type="Proteomes" id="UP000301309">
    <property type="component" value="Unassembled WGS sequence"/>
</dbReference>
<dbReference type="SUPFAM" id="SSF55347">
    <property type="entry name" value="Glyceraldehyde-3-phosphate dehydrogenase-like, C-terminal domain"/>
    <property type="match status" value="1"/>
</dbReference>
<dbReference type="OrthoDB" id="256869at2"/>
<dbReference type="SUPFAM" id="SSF51735">
    <property type="entry name" value="NAD(P)-binding Rossmann-fold domains"/>
    <property type="match status" value="1"/>
</dbReference>
<dbReference type="EMBL" id="BJHW01000001">
    <property type="protein sequence ID" value="GDY50913.1"/>
    <property type="molecule type" value="Genomic_DNA"/>
</dbReference>
<sequence>MSAPDIGERPIRTAVVGLGWAARSIWLPRLRRNPAFTVTAAVDPDERGRAAVAEAEPEGADRLPLLAAVHDLDPAEVDLAVVAVPNHLHCAVAGELLTKGIPVFLEKPVCLTSEEAELLAAAERSGGAVLLAGSAARYRADVRGLYRIAARLGHIRHVELAWVRARGVPDRGGWFTQRSLAGGGALVDLGWHLFDIAVPLLGTAAFRHAIGTVSADFITQRSSRAAWRDDGGPALPGATDVEDTARGFLITDDGRSVVLHASWASHEALDTTRVTIDGSGGSATLRCTFGFSPNRLEKSTLTRTVDGTTRPVAVPTEPIGTEYDRQLDMLPAQLRDPAGRGRVIEEVRRTIGAIERVYTSARIPREVRESAPV</sequence>
<protein>
    <submittedName>
        <fullName evidence="3">Oxidoreductase</fullName>
    </submittedName>
</protein>
<accession>A0A4D4KYS2</accession>
<dbReference type="GO" id="GO:0000166">
    <property type="term" value="F:nucleotide binding"/>
    <property type="evidence" value="ECO:0007669"/>
    <property type="project" value="InterPro"/>
</dbReference>
<dbReference type="RefSeq" id="WP_137976490.1">
    <property type="nucleotide sequence ID" value="NZ_BAAASO010000041.1"/>
</dbReference>
<feature type="domain" description="GFO/IDH/MocA-like oxidoreductase" evidence="2">
    <location>
        <begin position="151"/>
        <end position="283"/>
    </location>
</feature>
<dbReference type="Gene3D" id="3.30.360.10">
    <property type="entry name" value="Dihydrodipicolinate Reductase, domain 2"/>
    <property type="match status" value="1"/>
</dbReference>
<dbReference type="PANTHER" id="PTHR43708:SF8">
    <property type="entry name" value="OXIDOREDUCTASE"/>
    <property type="match status" value="1"/>
</dbReference>
<name>A0A4D4KYS2_STRVO</name>
<evidence type="ECO:0000259" key="2">
    <source>
        <dbReference type="Pfam" id="PF22725"/>
    </source>
</evidence>
<reference evidence="3 4" key="1">
    <citation type="journal article" date="2020" name="Int. J. Syst. Evol. Microbiol.">
        <title>Reclassification of Streptomyces castelarensis and Streptomyces sporoclivatus as later heterotypic synonyms of Streptomyces antimycoticus.</title>
        <authorList>
            <person name="Komaki H."/>
            <person name="Tamura T."/>
        </authorList>
    </citation>
    <scope>NUCLEOTIDE SEQUENCE [LARGE SCALE GENOMIC DNA]</scope>
    <source>
        <strain evidence="3 4">NBRC 13459</strain>
    </source>
</reference>
<evidence type="ECO:0000313" key="4">
    <source>
        <dbReference type="Proteomes" id="UP000301309"/>
    </source>
</evidence>
<organism evidence="3 4">
    <name type="scientific">Streptomyces violaceusniger</name>
    <dbReference type="NCBI Taxonomy" id="68280"/>
    <lineage>
        <taxon>Bacteria</taxon>
        <taxon>Bacillati</taxon>
        <taxon>Actinomycetota</taxon>
        <taxon>Actinomycetes</taxon>
        <taxon>Kitasatosporales</taxon>
        <taxon>Streptomycetaceae</taxon>
        <taxon>Streptomyces</taxon>
        <taxon>Streptomyces violaceusniger group</taxon>
    </lineage>
</organism>
<keyword evidence="4" id="KW-1185">Reference proteome</keyword>
<evidence type="ECO:0000313" key="3">
    <source>
        <dbReference type="EMBL" id="GDY50913.1"/>
    </source>
</evidence>
<comment type="caution">
    <text evidence="3">The sequence shown here is derived from an EMBL/GenBank/DDBJ whole genome shotgun (WGS) entry which is preliminary data.</text>
</comment>